<dbReference type="RefSeq" id="WP_184115031.1">
    <property type="nucleotide sequence ID" value="NZ_JACHNY010000004.1"/>
</dbReference>
<organism evidence="9 10">
    <name type="scientific">Sphingomonas abaci</name>
    <dbReference type="NCBI Taxonomy" id="237611"/>
    <lineage>
        <taxon>Bacteria</taxon>
        <taxon>Pseudomonadati</taxon>
        <taxon>Pseudomonadota</taxon>
        <taxon>Alphaproteobacteria</taxon>
        <taxon>Sphingomonadales</taxon>
        <taxon>Sphingomonadaceae</taxon>
        <taxon>Sphingomonas</taxon>
    </lineage>
</organism>
<dbReference type="Pfam" id="PF12704">
    <property type="entry name" value="MacB_PCD"/>
    <property type="match status" value="1"/>
</dbReference>
<reference evidence="9 10" key="1">
    <citation type="submission" date="2020-08" db="EMBL/GenBank/DDBJ databases">
        <title>Genomic Encyclopedia of Type Strains, Phase IV (KMG-IV): sequencing the most valuable type-strain genomes for metagenomic binning, comparative biology and taxonomic classification.</title>
        <authorList>
            <person name="Goeker M."/>
        </authorList>
    </citation>
    <scope>NUCLEOTIDE SEQUENCE [LARGE SCALE GENOMIC DNA]</scope>
    <source>
        <strain evidence="9 10">DSM 15867</strain>
    </source>
</reference>
<comment type="subcellular location">
    <subcellularLocation>
        <location evidence="1">Cell membrane</location>
        <topology evidence="1">Multi-pass membrane protein</topology>
    </subcellularLocation>
</comment>
<feature type="transmembrane region" description="Helical" evidence="6">
    <location>
        <begin position="349"/>
        <end position="374"/>
    </location>
</feature>
<feature type="transmembrane region" description="Helical" evidence="6">
    <location>
        <begin position="394"/>
        <end position="412"/>
    </location>
</feature>
<evidence type="ECO:0000256" key="3">
    <source>
        <dbReference type="ARBA" id="ARBA00022692"/>
    </source>
</evidence>
<keyword evidence="2" id="KW-1003">Cell membrane</keyword>
<evidence type="ECO:0000313" key="9">
    <source>
        <dbReference type="EMBL" id="MBB4618358.1"/>
    </source>
</evidence>
<feature type="transmembrane region" description="Helical" evidence="6">
    <location>
        <begin position="470"/>
        <end position="489"/>
    </location>
</feature>
<feature type="domain" description="ABC3 transporter permease C-terminal" evidence="7">
    <location>
        <begin position="258"/>
        <end position="370"/>
    </location>
</feature>
<keyword evidence="4 6" id="KW-1133">Transmembrane helix</keyword>
<dbReference type="AlphaFoldDB" id="A0A7W7AJS3"/>
<keyword evidence="3 6" id="KW-0812">Transmembrane</keyword>
<evidence type="ECO:0000256" key="2">
    <source>
        <dbReference type="ARBA" id="ARBA00022475"/>
    </source>
</evidence>
<evidence type="ECO:0000256" key="4">
    <source>
        <dbReference type="ARBA" id="ARBA00022989"/>
    </source>
</evidence>
<evidence type="ECO:0000256" key="1">
    <source>
        <dbReference type="ARBA" id="ARBA00004651"/>
    </source>
</evidence>
<evidence type="ECO:0000256" key="5">
    <source>
        <dbReference type="ARBA" id="ARBA00023136"/>
    </source>
</evidence>
<protein>
    <submittedName>
        <fullName evidence="9">Putative ABC transport system permease protein</fullName>
    </submittedName>
</protein>
<feature type="transmembrane region" description="Helical" evidence="6">
    <location>
        <begin position="418"/>
        <end position="444"/>
    </location>
</feature>
<feature type="transmembrane region" description="Helical" evidence="6">
    <location>
        <begin position="760"/>
        <end position="783"/>
    </location>
</feature>
<dbReference type="GO" id="GO:0005886">
    <property type="term" value="C:plasma membrane"/>
    <property type="evidence" value="ECO:0007669"/>
    <property type="project" value="UniProtKB-SubCell"/>
</dbReference>
<accession>A0A7W7AJS3</accession>
<gene>
    <name evidence="9" type="ORF">GGQ96_002494</name>
</gene>
<keyword evidence="10" id="KW-1185">Reference proteome</keyword>
<dbReference type="InterPro" id="IPR003838">
    <property type="entry name" value="ABC3_permease_C"/>
</dbReference>
<dbReference type="InterPro" id="IPR038766">
    <property type="entry name" value="Membrane_comp_ABC_pdt"/>
</dbReference>
<feature type="transmembrane region" description="Helical" evidence="6">
    <location>
        <begin position="708"/>
        <end position="731"/>
    </location>
</feature>
<evidence type="ECO:0000259" key="7">
    <source>
        <dbReference type="Pfam" id="PF02687"/>
    </source>
</evidence>
<evidence type="ECO:0000313" key="10">
    <source>
        <dbReference type="Proteomes" id="UP000574769"/>
    </source>
</evidence>
<evidence type="ECO:0000256" key="6">
    <source>
        <dbReference type="SAM" id="Phobius"/>
    </source>
</evidence>
<feature type="transmembrane region" description="Helical" evidence="6">
    <location>
        <begin position="299"/>
        <end position="329"/>
    </location>
</feature>
<dbReference type="EMBL" id="JACHNY010000004">
    <property type="protein sequence ID" value="MBB4618358.1"/>
    <property type="molecule type" value="Genomic_DNA"/>
</dbReference>
<proteinExistence type="predicted"/>
<evidence type="ECO:0000259" key="8">
    <source>
        <dbReference type="Pfam" id="PF12704"/>
    </source>
</evidence>
<feature type="transmembrane region" description="Helical" evidence="6">
    <location>
        <begin position="254"/>
        <end position="278"/>
    </location>
</feature>
<comment type="caution">
    <text evidence="9">The sequence shown here is derived from an EMBL/GenBank/DDBJ whole genome shotgun (WGS) entry which is preliminary data.</text>
</comment>
<dbReference type="Pfam" id="PF02687">
    <property type="entry name" value="FtsX"/>
    <property type="match status" value="2"/>
</dbReference>
<dbReference type="PANTHER" id="PTHR30287">
    <property type="entry name" value="MEMBRANE COMPONENT OF PREDICTED ABC SUPERFAMILY METABOLITE UPTAKE TRANSPORTER"/>
    <property type="match status" value="1"/>
</dbReference>
<name>A0A7W7AJS3_9SPHN</name>
<sequence>MSGWPLAWRLARRELSARFRGLRLLLVCLVLGVGALAAIGSLSAAIADELAARGRELLGGDVELSVSQRIAEPAERAAMRAMGQVSETIRMQSMAVAADDRTAPVQLKAVEAAYPLYGRLTLADGRSVRAPGSGMAWIAPALADRLRIQPGATLRLGGATFRVGGVLAGEPDRLSEGFTLGPVVMVSRAGLDRTGLVQPGSLYDTRYRIALSAGDPAAALQAFEHRFPAAGWETRTRDRASPGASRFVLRMGEFLTLVGLAALVIAGIGVGNGVSSYLDQRRQSIAMLKVLGATSALVTRIYLLQILAVSVVGIAAGLVIGWLAVPLIGHLAGAVLPVAPGWAVQPLPLALAAAYGLLIALAFCAPALVAAGRVPAATLLRGVAAPARAIPPRALAWMALAGTAIVALALLSSERPGFAAGFLGAAMATLLLLTGIGWTIRALAARLPRPRRPLVRLALGGLHRPGSRTVALVVALGLGLTLFVLLATIRTSLDGNIRRTIPDRAPALFALDVPPEQAALFRATVTRAAPGATIATVPLMRGTITAYGKTRVAELKTIPEAAWALRGERGLTFAATLPPGSALTAGRWWSAAEGRRPLVSVDERLAKALDLKVGDPLTVSVLGLERTATIASFRRIAWDTLGFNFVLVFSPGALADVPHNLAATIDMPRARVPAVTAALLPRFPSTSVIEVGGVLAQVQTVVRQMATAIAAAAGVAVLAGIAVLVGAIAAARASRTYDATILKVLGATRGQVLAVQAAEYAMLAAIMSLVALALGTAGGWYVVTQLFDFAWLPDWATVAATLAVGAGATVAIGLAGSLPVLRARPAAALRSL</sequence>
<dbReference type="Proteomes" id="UP000574769">
    <property type="component" value="Unassembled WGS sequence"/>
</dbReference>
<feature type="domain" description="ABC3 transporter permease C-terminal" evidence="7">
    <location>
        <begin position="712"/>
        <end position="822"/>
    </location>
</feature>
<dbReference type="InterPro" id="IPR025857">
    <property type="entry name" value="MacB_PCD"/>
</dbReference>
<feature type="domain" description="MacB-like periplasmic core" evidence="8">
    <location>
        <begin position="26"/>
        <end position="218"/>
    </location>
</feature>
<feature type="transmembrane region" description="Helical" evidence="6">
    <location>
        <begin position="795"/>
        <end position="821"/>
    </location>
</feature>
<dbReference type="PANTHER" id="PTHR30287:SF1">
    <property type="entry name" value="INNER MEMBRANE PROTEIN"/>
    <property type="match status" value="1"/>
</dbReference>
<keyword evidence="5 6" id="KW-0472">Membrane</keyword>